<evidence type="ECO:0000313" key="8">
    <source>
        <dbReference type="Proteomes" id="UP000827549"/>
    </source>
</evidence>
<feature type="region of interest" description="Disordered" evidence="4">
    <location>
        <begin position="301"/>
        <end position="321"/>
    </location>
</feature>
<dbReference type="EMBL" id="CP086715">
    <property type="protein sequence ID" value="WOO79617.1"/>
    <property type="molecule type" value="Genomic_DNA"/>
</dbReference>
<dbReference type="GO" id="GO:0005524">
    <property type="term" value="F:ATP binding"/>
    <property type="evidence" value="ECO:0007669"/>
    <property type="project" value="InterPro"/>
</dbReference>
<keyword evidence="1" id="KW-0547">Nucleotide-binding</keyword>
<dbReference type="PROSITE" id="PS51194">
    <property type="entry name" value="HELICASE_CTER"/>
    <property type="match status" value="1"/>
</dbReference>
<dbReference type="Pfam" id="PF00176">
    <property type="entry name" value="SNF2-rel_dom"/>
    <property type="match status" value="1"/>
</dbReference>
<keyword evidence="7" id="KW-0347">Helicase</keyword>
<dbReference type="SMART" id="SM00490">
    <property type="entry name" value="HELICc"/>
    <property type="match status" value="1"/>
</dbReference>
<feature type="compositionally biased region" description="Low complexity" evidence="4">
    <location>
        <begin position="7"/>
        <end position="23"/>
    </location>
</feature>
<keyword evidence="3" id="KW-0067">ATP-binding</keyword>
<feature type="compositionally biased region" description="Pro residues" evidence="4">
    <location>
        <begin position="29"/>
        <end position="39"/>
    </location>
</feature>
<dbReference type="FunFam" id="3.40.50.300:FF:001315">
    <property type="entry name" value="SNF2 family helicase/ATPase PasG"/>
    <property type="match status" value="1"/>
</dbReference>
<evidence type="ECO:0000256" key="1">
    <source>
        <dbReference type="ARBA" id="ARBA00022741"/>
    </source>
</evidence>
<feature type="region of interest" description="Disordered" evidence="4">
    <location>
        <begin position="101"/>
        <end position="188"/>
    </location>
</feature>
<dbReference type="InterPro" id="IPR027417">
    <property type="entry name" value="P-loop_NTPase"/>
</dbReference>
<proteinExistence type="predicted"/>
<dbReference type="GeneID" id="87806393"/>
<dbReference type="SMART" id="SM00487">
    <property type="entry name" value="DEXDc"/>
    <property type="match status" value="1"/>
</dbReference>
<dbReference type="SUPFAM" id="SSF52540">
    <property type="entry name" value="P-loop containing nucleoside triphosphate hydrolases"/>
    <property type="match status" value="2"/>
</dbReference>
<dbReference type="InterPro" id="IPR049730">
    <property type="entry name" value="SNF2/RAD54-like_C"/>
</dbReference>
<dbReference type="Gene3D" id="3.40.50.300">
    <property type="entry name" value="P-loop containing nucleotide triphosphate hydrolases"/>
    <property type="match status" value="1"/>
</dbReference>
<dbReference type="FunFam" id="3.40.50.10810:FF:000063">
    <property type="entry name" value="Chromosome 12, whole genome shotgun sequence"/>
    <property type="match status" value="1"/>
</dbReference>
<dbReference type="InterPro" id="IPR014001">
    <property type="entry name" value="Helicase_ATP-bd"/>
</dbReference>
<dbReference type="Pfam" id="PF00271">
    <property type="entry name" value="Helicase_C"/>
    <property type="match status" value="1"/>
</dbReference>
<keyword evidence="2" id="KW-0378">Hydrolase</keyword>
<evidence type="ECO:0000259" key="6">
    <source>
        <dbReference type="PROSITE" id="PS51194"/>
    </source>
</evidence>
<feature type="compositionally biased region" description="Basic and acidic residues" evidence="4">
    <location>
        <begin position="101"/>
        <end position="122"/>
    </location>
</feature>
<feature type="domain" description="Helicase C-terminal" evidence="6">
    <location>
        <begin position="623"/>
        <end position="778"/>
    </location>
</feature>
<dbReference type="Gene3D" id="3.40.50.10810">
    <property type="entry name" value="Tandem AAA-ATPase domain"/>
    <property type="match status" value="1"/>
</dbReference>
<dbReference type="InterPro" id="IPR038718">
    <property type="entry name" value="SNF2-like_sf"/>
</dbReference>
<sequence>MARRKQAASSVPSLVSSSASASVEGTSPPQTPAMSSPPPKAKDQDVKAEKEEEVIVVDDEEETVVSDAAAAQRASRLNFLLEKSTIYAKIIGDRMERQQIEKAKAEQRAEVRRANKEKREADAAGQEGRSGLREAPASPAKRRRRGETKSSSSKRVKLEAPVEAKPEPVDEAEPAEEGGNEDPKQYSFRQPELVTGATLRDYQLAGVQWMISLYENGLNGILADEMGLGKTLQTISFLSHLRSKGTWGPFLIVCPLSVLYNWISEFEKFAPSIPVIMYHGTPEHRAELRATRLQAPSNAAVGNVRQGGKDPRGKAAPVYNGRKGTNTTATFPIVVTTYDICMIDQRYLSGFQWKFIVVDEGHRLKNLDCKLIRELKTYKSANRMILTGTPLHNNLAELWSLLNFILPDIFDDLDSFQQWFNFDDMSNGTETDGLLNKSSVVQSLHAILKPFLLRRLKVDVEKDLPPKKEYLLYAPLTAPQKDMYQAIVRRDIRNYLIEKKSGGGINGVVEEDEDEVLADGPRPKRKGTEVDYHIQESDSAWLRTLDKTSKSAYATKAPPKLSQRELAIKQATQNVNNMRLQNMVMQLRKVSSHPFLFDWPIDEKTDDLVVNDDLVNASGKMLLLNRLLGALFERRHKVLIFSQFTTMLDVIQDWATLYKGYKICRIDGATKQEDRRAQMHEFNTGGDDPDAPQLFLLSTRAGGLGINLVAADTVIFFDQDWNPQMDLQAQDRAHRIGQTKPVLVFRLVSAHTIESKILQKASNKRKLEALVIQQGKFGKLVDENGRVLLGKSSHRHQSTADMARALLDLDGEEIHTAAADDKIISDGDLDLLLDRSPEAFAREKGWAAGLGKVGAAGREAQLAKGERTAFEVFVPAKDEAADGLAHMFNGDGEIEEQ</sequence>
<dbReference type="AlphaFoldDB" id="A0AAF1BH16"/>
<evidence type="ECO:0000256" key="3">
    <source>
        <dbReference type="ARBA" id="ARBA00022840"/>
    </source>
</evidence>
<dbReference type="PROSITE" id="PS51192">
    <property type="entry name" value="HELICASE_ATP_BIND_1"/>
    <property type="match status" value="1"/>
</dbReference>
<dbReference type="Proteomes" id="UP000827549">
    <property type="component" value="Chromosome 2"/>
</dbReference>
<accession>A0AAF1BH16</accession>
<dbReference type="PANTHER" id="PTHR10799">
    <property type="entry name" value="SNF2/RAD54 HELICASE FAMILY"/>
    <property type="match status" value="1"/>
</dbReference>
<reference evidence="7" key="1">
    <citation type="submission" date="2023-10" db="EMBL/GenBank/DDBJ databases">
        <authorList>
            <person name="Noh H."/>
        </authorList>
    </citation>
    <scope>NUCLEOTIDE SEQUENCE</scope>
    <source>
        <strain evidence="7">DUCC4014</strain>
    </source>
</reference>
<protein>
    <submittedName>
        <fullName evidence="7">Lymphoid-specific helicase</fullName>
    </submittedName>
</protein>
<feature type="compositionally biased region" description="Basic and acidic residues" evidence="4">
    <location>
        <begin position="156"/>
        <end position="168"/>
    </location>
</feature>
<evidence type="ECO:0000259" key="5">
    <source>
        <dbReference type="PROSITE" id="PS51192"/>
    </source>
</evidence>
<feature type="domain" description="Helicase ATP-binding" evidence="5">
    <location>
        <begin position="211"/>
        <end position="408"/>
    </location>
</feature>
<dbReference type="InterPro" id="IPR000330">
    <property type="entry name" value="SNF2_N"/>
</dbReference>
<evidence type="ECO:0000256" key="2">
    <source>
        <dbReference type="ARBA" id="ARBA00022801"/>
    </source>
</evidence>
<evidence type="ECO:0000256" key="4">
    <source>
        <dbReference type="SAM" id="MobiDB-lite"/>
    </source>
</evidence>
<organism evidence="7 8">
    <name type="scientific">Vanrija pseudolonga</name>
    <dbReference type="NCBI Taxonomy" id="143232"/>
    <lineage>
        <taxon>Eukaryota</taxon>
        <taxon>Fungi</taxon>
        <taxon>Dikarya</taxon>
        <taxon>Basidiomycota</taxon>
        <taxon>Agaricomycotina</taxon>
        <taxon>Tremellomycetes</taxon>
        <taxon>Trichosporonales</taxon>
        <taxon>Trichosporonaceae</taxon>
        <taxon>Vanrija</taxon>
    </lineage>
</organism>
<feature type="region of interest" description="Disordered" evidence="4">
    <location>
        <begin position="1"/>
        <end position="65"/>
    </location>
</feature>
<dbReference type="RefSeq" id="XP_062625649.1">
    <property type="nucleotide sequence ID" value="XM_062769665.1"/>
</dbReference>
<feature type="compositionally biased region" description="Basic and acidic residues" evidence="4">
    <location>
        <begin position="40"/>
        <end position="50"/>
    </location>
</feature>
<feature type="compositionally biased region" description="Acidic residues" evidence="4">
    <location>
        <begin position="51"/>
        <end position="64"/>
    </location>
</feature>
<dbReference type="GO" id="GO:0016787">
    <property type="term" value="F:hydrolase activity"/>
    <property type="evidence" value="ECO:0007669"/>
    <property type="project" value="UniProtKB-KW"/>
</dbReference>
<dbReference type="InterPro" id="IPR001650">
    <property type="entry name" value="Helicase_C-like"/>
</dbReference>
<dbReference type="GO" id="GO:0004386">
    <property type="term" value="F:helicase activity"/>
    <property type="evidence" value="ECO:0007669"/>
    <property type="project" value="UniProtKB-KW"/>
</dbReference>
<dbReference type="CDD" id="cd18793">
    <property type="entry name" value="SF2_C_SNF"/>
    <property type="match status" value="1"/>
</dbReference>
<gene>
    <name evidence="7" type="primary">HELLS</name>
    <name evidence="7" type="ORF">LOC62_02G003147</name>
</gene>
<evidence type="ECO:0000313" key="7">
    <source>
        <dbReference type="EMBL" id="WOO79617.1"/>
    </source>
</evidence>
<name>A0AAF1BH16_9TREE</name>
<feature type="compositionally biased region" description="Acidic residues" evidence="4">
    <location>
        <begin position="169"/>
        <end position="180"/>
    </location>
</feature>
<keyword evidence="8" id="KW-1185">Reference proteome</keyword>